<dbReference type="EMBL" id="JACHMU010000001">
    <property type="protein sequence ID" value="MBB5742915.1"/>
    <property type="molecule type" value="Genomic_DNA"/>
</dbReference>
<proteinExistence type="predicted"/>
<sequence length="396" mass="43379">MTTISVDTSAEIDGRHLPVAGHHEKRFAPVVEAFIDNYRQENELGSAVSLVVDGKKVVDVWGGWFDVGREREWEQDTLVCMMSVAKGITAIAFNMLIDRGIVDLDEPVATYWPEFAANGKAELPVRYLLDHRAGLPALEEPLWRGAMYDREAMVAALARQAPLWEPGTVAAYHVHTQGYLLGEIMRRTTGKLVGEFVRNEIAGPLGADYWLGLPASEHARVSPLVPSMGAKILAAQEVEPEDSLRRRAFAQNPPGTWGEMVNSPEWREMEMPSGSGHGNARSVARIYGALAAGAVDGIRLLSEDALDTMTTMQHDQIELLQDRHYRQGLGVLLNSPDAVYMGPNPAAFGHHGIGGSIGFADRDARIGFSYSVNQMHDVGTNGPRARRLIDAVYACL</sequence>
<evidence type="ECO:0000313" key="3">
    <source>
        <dbReference type="Proteomes" id="UP000517712"/>
    </source>
</evidence>
<protein>
    <submittedName>
        <fullName evidence="2">CubicO group peptidase (Beta-lactamase class C family)</fullName>
    </submittedName>
</protein>
<dbReference type="SUPFAM" id="SSF56601">
    <property type="entry name" value="beta-lactamase/transpeptidase-like"/>
    <property type="match status" value="1"/>
</dbReference>
<keyword evidence="3" id="KW-1185">Reference proteome</keyword>
<accession>A0A7W9FB90</accession>
<dbReference type="Pfam" id="PF00144">
    <property type="entry name" value="Beta-lactamase"/>
    <property type="match status" value="1"/>
</dbReference>
<evidence type="ECO:0000259" key="1">
    <source>
        <dbReference type="Pfam" id="PF00144"/>
    </source>
</evidence>
<dbReference type="RefSeq" id="WP_184282561.1">
    <property type="nucleotide sequence ID" value="NZ_BAAAPG010000001.1"/>
</dbReference>
<comment type="caution">
    <text evidence="2">The sequence shown here is derived from an EMBL/GenBank/DDBJ whole genome shotgun (WGS) entry which is preliminary data.</text>
</comment>
<evidence type="ECO:0000313" key="2">
    <source>
        <dbReference type="EMBL" id="MBB5742915.1"/>
    </source>
</evidence>
<gene>
    <name evidence="2" type="ORF">HD600_001412</name>
</gene>
<dbReference type="AlphaFoldDB" id="A0A7W9FB90"/>
<dbReference type="PANTHER" id="PTHR43319">
    <property type="entry name" value="BETA-LACTAMASE-RELATED"/>
    <property type="match status" value="1"/>
</dbReference>
<organism evidence="2 3">
    <name type="scientific">Microbacterium ginsengiterrae</name>
    <dbReference type="NCBI Taxonomy" id="546115"/>
    <lineage>
        <taxon>Bacteria</taxon>
        <taxon>Bacillati</taxon>
        <taxon>Actinomycetota</taxon>
        <taxon>Actinomycetes</taxon>
        <taxon>Micrococcales</taxon>
        <taxon>Microbacteriaceae</taxon>
        <taxon>Microbacterium</taxon>
    </lineage>
</organism>
<feature type="domain" description="Beta-lactamase-related" evidence="1">
    <location>
        <begin position="34"/>
        <end position="389"/>
    </location>
</feature>
<dbReference type="InterPro" id="IPR012338">
    <property type="entry name" value="Beta-lactam/transpept-like"/>
</dbReference>
<dbReference type="Proteomes" id="UP000517712">
    <property type="component" value="Unassembled WGS sequence"/>
</dbReference>
<reference evidence="2 3" key="1">
    <citation type="submission" date="2020-08" db="EMBL/GenBank/DDBJ databases">
        <title>Sequencing the genomes of 1000 actinobacteria strains.</title>
        <authorList>
            <person name="Klenk H.-P."/>
        </authorList>
    </citation>
    <scope>NUCLEOTIDE SEQUENCE [LARGE SCALE GENOMIC DNA]</scope>
    <source>
        <strain evidence="2 3">DSM 24823</strain>
    </source>
</reference>
<dbReference type="InterPro" id="IPR001466">
    <property type="entry name" value="Beta-lactam-related"/>
</dbReference>
<dbReference type="Gene3D" id="3.40.710.10">
    <property type="entry name" value="DD-peptidase/beta-lactamase superfamily"/>
    <property type="match status" value="1"/>
</dbReference>
<dbReference type="PANTHER" id="PTHR43319:SF3">
    <property type="entry name" value="BETA-LACTAMASE-RELATED DOMAIN-CONTAINING PROTEIN"/>
    <property type="match status" value="1"/>
</dbReference>
<dbReference type="InterPro" id="IPR052907">
    <property type="entry name" value="Beta-lactamase/esterase"/>
</dbReference>
<name>A0A7W9FB90_9MICO</name>